<keyword evidence="3" id="KW-0687">Ribonucleoprotein</keyword>
<dbReference type="EMBL" id="MW438350">
    <property type="protein sequence ID" value="QQW50422.1"/>
    <property type="molecule type" value="Genomic_DNA"/>
</dbReference>
<organism evidence="4">
    <name type="scientific">Aureoumbra lagunensis</name>
    <dbReference type="NCBI Taxonomy" id="44058"/>
    <lineage>
        <taxon>Eukaryota</taxon>
        <taxon>Sar</taxon>
        <taxon>Stramenopiles</taxon>
        <taxon>Ochrophyta</taxon>
        <taxon>Pelagophyceae</taxon>
        <taxon>Pelagomonadales</taxon>
        <taxon>Aureoumbra</taxon>
    </lineage>
</organism>
<sequence>MLNNTYKQKFFETLCKIRLKKGLLEKHEQNIFKFAKILRKTEKSCFLEQFFCLLPFIETLVNLKKTRLRGVSIQIPFFLKKSKRKFGTTVFKKVVLNKKNLYKELLFDRNSSKNEFKEYKKKFYDIANYYKGFASYRWFI</sequence>
<dbReference type="GeneID" id="67154334"/>
<proteinExistence type="inferred from homology"/>
<keyword evidence="4" id="KW-0496">Mitochondrion</keyword>
<dbReference type="GO" id="GO:1990904">
    <property type="term" value="C:ribonucleoprotein complex"/>
    <property type="evidence" value="ECO:0007669"/>
    <property type="project" value="UniProtKB-KW"/>
</dbReference>
<dbReference type="InterPro" id="IPR036823">
    <property type="entry name" value="Ribosomal_uS7_dom_sf"/>
</dbReference>
<protein>
    <submittedName>
        <fullName evidence="4">Ribosomal protein S7</fullName>
    </submittedName>
</protein>
<keyword evidence="2 4" id="KW-0689">Ribosomal protein</keyword>
<gene>
    <name evidence="4" type="primary">rps7</name>
</gene>
<dbReference type="SUPFAM" id="SSF47973">
    <property type="entry name" value="Ribosomal protein S7"/>
    <property type="match status" value="1"/>
</dbReference>
<geneLocation type="mitochondrion" evidence="4"/>
<comment type="similarity">
    <text evidence="1">Belongs to the universal ribosomal protein uS7 family.</text>
</comment>
<evidence type="ECO:0000256" key="2">
    <source>
        <dbReference type="ARBA" id="ARBA00022980"/>
    </source>
</evidence>
<dbReference type="AlphaFoldDB" id="A0A7U0KS86"/>
<evidence type="ECO:0000256" key="1">
    <source>
        <dbReference type="ARBA" id="ARBA00007151"/>
    </source>
</evidence>
<evidence type="ECO:0000313" key="4">
    <source>
        <dbReference type="EMBL" id="QQW50422.1"/>
    </source>
</evidence>
<reference evidence="4" key="1">
    <citation type="journal article" date="2021" name="Genome Biol. Evol.">
        <title>Mitochondrial genome evolution in pelagophyte algae.</title>
        <authorList>
            <person name="Sibbald S.J."/>
            <person name="Lawton M."/>
            <person name="Archibald J.M."/>
        </authorList>
    </citation>
    <scope>NUCLEOTIDE SEQUENCE</scope>
    <source>
        <strain evidence="4">CCMP1510</strain>
    </source>
</reference>
<accession>A0A7U0KS86</accession>
<dbReference type="RefSeq" id="YP_010152774.1">
    <property type="nucleotide sequence ID" value="NC_057169.1"/>
</dbReference>
<dbReference type="GO" id="GO:0005840">
    <property type="term" value="C:ribosome"/>
    <property type="evidence" value="ECO:0007669"/>
    <property type="project" value="UniProtKB-KW"/>
</dbReference>
<name>A0A7U0KS86_9STRA</name>
<evidence type="ECO:0000256" key="3">
    <source>
        <dbReference type="ARBA" id="ARBA00023274"/>
    </source>
</evidence>